<protein>
    <submittedName>
        <fullName evidence="2">Uncharacterized protein</fullName>
    </submittedName>
</protein>
<reference evidence="3" key="1">
    <citation type="submission" date="2016-10" db="EMBL/GenBank/DDBJ databases">
        <authorList>
            <person name="Varghese N."/>
            <person name="Submissions S."/>
        </authorList>
    </citation>
    <scope>NUCLEOTIDE SEQUENCE [LARGE SCALE GENOMIC DNA]</scope>
    <source>
        <strain evidence="3">CGMCC 1.7739</strain>
    </source>
</reference>
<dbReference type="STRING" id="553467.SAMN04488063_1438"/>
<dbReference type="InterPro" id="IPR046595">
    <property type="entry name" value="DUF6653"/>
</dbReference>
<name>A0A1I2P3M3_9EURY</name>
<feature type="compositionally biased region" description="Low complexity" evidence="1">
    <location>
        <begin position="153"/>
        <end position="167"/>
    </location>
</feature>
<feature type="region of interest" description="Disordered" evidence="1">
    <location>
        <begin position="148"/>
        <end position="167"/>
    </location>
</feature>
<accession>A0A1I2P3M3</accession>
<proteinExistence type="predicted"/>
<keyword evidence="3" id="KW-1185">Reference proteome</keyword>
<dbReference type="RefSeq" id="WP_092890426.1">
    <property type="nucleotide sequence ID" value="NZ_FOOQ01000001.1"/>
</dbReference>
<sequence length="167" mass="18086">MDDENDAQGLRSGLEDAFWARHANPLSSGTRILAFPFAMWALYRRDRRLLAAAVAFIAVNPVLFPRPARTDSYLSRIVLAEREWIAEGRGTMGVDYPNVLNLLNVPVTLYALASAVRRDPVGTAVGTLCVMVLKLWWTDAILRETGVTGEGPADGASDADGGVSLSP</sequence>
<gene>
    <name evidence="2" type="ORF">SAMN04488063_1438</name>
</gene>
<evidence type="ECO:0000313" key="3">
    <source>
        <dbReference type="Proteomes" id="UP000198876"/>
    </source>
</evidence>
<dbReference type="AlphaFoldDB" id="A0A1I2P3M3"/>
<organism evidence="2 3">
    <name type="scientific">Halopelagius inordinatus</name>
    <dbReference type="NCBI Taxonomy" id="553467"/>
    <lineage>
        <taxon>Archaea</taxon>
        <taxon>Methanobacteriati</taxon>
        <taxon>Methanobacteriota</taxon>
        <taxon>Stenosarchaea group</taxon>
        <taxon>Halobacteria</taxon>
        <taxon>Halobacteriales</taxon>
        <taxon>Haloferacaceae</taxon>
    </lineage>
</organism>
<dbReference type="Proteomes" id="UP000198876">
    <property type="component" value="Unassembled WGS sequence"/>
</dbReference>
<dbReference type="Pfam" id="PF20358">
    <property type="entry name" value="DUF6653"/>
    <property type="match status" value="1"/>
</dbReference>
<evidence type="ECO:0000313" key="2">
    <source>
        <dbReference type="EMBL" id="SFG10668.1"/>
    </source>
</evidence>
<dbReference type="EMBL" id="FOOQ01000001">
    <property type="protein sequence ID" value="SFG10668.1"/>
    <property type="molecule type" value="Genomic_DNA"/>
</dbReference>
<dbReference type="OrthoDB" id="333419at2157"/>
<evidence type="ECO:0000256" key="1">
    <source>
        <dbReference type="SAM" id="MobiDB-lite"/>
    </source>
</evidence>